<protein>
    <submittedName>
        <fullName evidence="1">Uncharacterized protein</fullName>
    </submittedName>
</protein>
<reference evidence="2" key="1">
    <citation type="journal article" date="2019" name="Int. J. Syst. Evol. Microbiol.">
        <title>The Global Catalogue of Microorganisms (GCM) 10K type strain sequencing project: providing services to taxonomists for standard genome sequencing and annotation.</title>
        <authorList>
            <consortium name="The Broad Institute Genomics Platform"/>
            <consortium name="The Broad Institute Genome Sequencing Center for Infectious Disease"/>
            <person name="Wu L."/>
            <person name="Ma J."/>
        </authorList>
    </citation>
    <scope>NUCLEOTIDE SEQUENCE [LARGE SCALE GENOMIC DNA]</scope>
    <source>
        <strain evidence="2">NBRC 108894</strain>
    </source>
</reference>
<accession>A0ABQ6K8C0</accession>
<keyword evidence="2" id="KW-1185">Reference proteome</keyword>
<organism evidence="1 2">
    <name type="scientific">Pseudolysinimonas kribbensis</name>
    <dbReference type="NCBI Taxonomy" id="433641"/>
    <lineage>
        <taxon>Bacteria</taxon>
        <taxon>Bacillati</taxon>
        <taxon>Actinomycetota</taxon>
        <taxon>Actinomycetes</taxon>
        <taxon>Micrococcales</taxon>
        <taxon>Microbacteriaceae</taxon>
        <taxon>Pseudolysinimonas</taxon>
    </lineage>
</organism>
<comment type="caution">
    <text evidence="1">The sequence shown here is derived from an EMBL/GenBank/DDBJ whole genome shotgun (WGS) entry which is preliminary data.</text>
</comment>
<sequence length="55" mass="5549">MLAARRFVDQTAGVASIGALGDVEAIMAGEAGTHVLPSLGPATIEESRAKQLAEA</sequence>
<proteinExistence type="predicted"/>
<name>A0ABQ6K8C0_9MICO</name>
<dbReference type="Proteomes" id="UP001157034">
    <property type="component" value="Unassembled WGS sequence"/>
</dbReference>
<evidence type="ECO:0000313" key="1">
    <source>
        <dbReference type="EMBL" id="GMA96930.1"/>
    </source>
</evidence>
<dbReference type="EMBL" id="BSVB01000001">
    <property type="protein sequence ID" value="GMA96930.1"/>
    <property type="molecule type" value="Genomic_DNA"/>
</dbReference>
<gene>
    <name evidence="1" type="ORF">GCM10025881_37540</name>
</gene>
<evidence type="ECO:0000313" key="2">
    <source>
        <dbReference type="Proteomes" id="UP001157034"/>
    </source>
</evidence>